<dbReference type="PROSITE" id="PS50082">
    <property type="entry name" value="WD_REPEATS_2"/>
    <property type="match status" value="1"/>
</dbReference>
<dbReference type="InterPro" id="IPR001680">
    <property type="entry name" value="WD40_rpt"/>
</dbReference>
<dbReference type="Pfam" id="PF00400">
    <property type="entry name" value="WD40"/>
    <property type="match status" value="2"/>
</dbReference>
<dbReference type="OMA" id="AVGHDCI"/>
<dbReference type="InterPro" id="IPR017383">
    <property type="entry name" value="ARPC1"/>
</dbReference>
<evidence type="ECO:0000256" key="4">
    <source>
        <dbReference type="ARBA" id="ARBA00022574"/>
    </source>
</evidence>
<evidence type="ECO:0000256" key="6">
    <source>
        <dbReference type="ARBA" id="ARBA00023203"/>
    </source>
</evidence>
<proteinExistence type="inferred from homology"/>
<comment type="similarity">
    <text evidence="2">Belongs to the WD repeat ARPC1 family.</text>
</comment>
<keyword evidence="4 10" id="KW-0853">WD repeat</keyword>
<accession>A0A915J7Z6</accession>
<keyword evidence="6" id="KW-0009">Actin-binding</keyword>
<dbReference type="InterPro" id="IPR036322">
    <property type="entry name" value="WD40_repeat_dom_sf"/>
</dbReference>
<dbReference type="GO" id="GO:0051015">
    <property type="term" value="F:actin filament binding"/>
    <property type="evidence" value="ECO:0007669"/>
    <property type="project" value="TreeGrafter"/>
</dbReference>
<keyword evidence="3" id="KW-0963">Cytoplasm</keyword>
<evidence type="ECO:0000256" key="10">
    <source>
        <dbReference type="PROSITE-ProRule" id="PRU00221"/>
    </source>
</evidence>
<name>A0A915J7Z6_ROMCU</name>
<organism evidence="11 12">
    <name type="scientific">Romanomermis culicivorax</name>
    <name type="common">Nematode worm</name>
    <dbReference type="NCBI Taxonomy" id="13658"/>
    <lineage>
        <taxon>Eukaryota</taxon>
        <taxon>Metazoa</taxon>
        <taxon>Ecdysozoa</taxon>
        <taxon>Nematoda</taxon>
        <taxon>Enoplea</taxon>
        <taxon>Dorylaimia</taxon>
        <taxon>Mermithida</taxon>
        <taxon>Mermithoidea</taxon>
        <taxon>Mermithidae</taxon>
        <taxon>Romanomermis</taxon>
    </lineage>
</organism>
<evidence type="ECO:0000256" key="3">
    <source>
        <dbReference type="ARBA" id="ARBA00022490"/>
    </source>
</evidence>
<comment type="subcellular location">
    <subcellularLocation>
        <location evidence="1">Cytoplasm</location>
        <location evidence="1">Cytoskeleton</location>
    </subcellularLocation>
</comment>
<evidence type="ECO:0000256" key="5">
    <source>
        <dbReference type="ARBA" id="ARBA00022737"/>
    </source>
</evidence>
<keyword evidence="5" id="KW-0677">Repeat</keyword>
<dbReference type="GO" id="GO:0034314">
    <property type="term" value="P:Arp2/3 complex-mediated actin nucleation"/>
    <property type="evidence" value="ECO:0007669"/>
    <property type="project" value="InterPro"/>
</dbReference>
<reference evidence="12" key="1">
    <citation type="submission" date="2022-11" db="UniProtKB">
        <authorList>
            <consortium name="WormBaseParasite"/>
        </authorList>
    </citation>
    <scope>IDENTIFICATION</scope>
</reference>
<dbReference type="AlphaFoldDB" id="A0A915J7Z6"/>
<dbReference type="Proteomes" id="UP000887565">
    <property type="component" value="Unplaced"/>
</dbReference>
<sequence>MKSHLNFFRELNIFVGEKIRVNDFDGAGDSITILKLNSEPNILVFTRNSKHGGKVLTNFLVILHFGCKKMGNDDDFSIIDLLTLTDLNEKKKNTGISGKVLLKTPNVHHLNLNDSVCLNNIKIRPSEGLFFCAGQTRLLAEKFVTLRQMADSFDISRNSFIMTLQPVQPFNFGIGPISCHAWNKDRTQVAVSPNNNEVYIFAWKNGRWDRQFVLSEHDLPITGIDWAPNTNRIVTSSQDKNAFVWTFDGKSWKPELVILRLQRAATCVKWSPLENKFAVGSGSKLVSVCYYEKDNDWWLSKQIKKPFKSTVTSLDWHPNNVILAAGCCDFKVSRTLFKFFTNPRNISWQLARVFSAFVKEVDSDKVAPSPWSIKIPPFGQLLSELSNGGGGWVHDVKFSPSGNRLAWVGHDSSLSVTDSSLNDDDADLTSPSPHDVKSCTSSSKISKNIATVKEWYLPFTSLIWVSESSIVTAGYDCCPMLFTYKGKSELTFVSKLDVPSEQRINKVTAMDRFRHLDKLSAANLDTSLKTLHQNTIKQILPHTSQMINVTKFTTVGIDGQLILWDLKRLESTVDGIIVEQ</sequence>
<evidence type="ECO:0000313" key="12">
    <source>
        <dbReference type="WBParaSite" id="nRc.2.0.1.t22589-RA"/>
    </source>
</evidence>
<dbReference type="SMART" id="SM00320">
    <property type="entry name" value="WD40"/>
    <property type="match status" value="5"/>
</dbReference>
<dbReference type="InterPro" id="IPR015943">
    <property type="entry name" value="WD40/YVTN_repeat-like_dom_sf"/>
</dbReference>
<dbReference type="GO" id="GO:0005885">
    <property type="term" value="C:Arp2/3 protein complex"/>
    <property type="evidence" value="ECO:0007669"/>
    <property type="project" value="InterPro"/>
</dbReference>
<evidence type="ECO:0000256" key="2">
    <source>
        <dbReference type="ARBA" id="ARBA00006260"/>
    </source>
</evidence>
<evidence type="ECO:0000256" key="1">
    <source>
        <dbReference type="ARBA" id="ARBA00004245"/>
    </source>
</evidence>
<dbReference type="PANTHER" id="PTHR10709">
    <property type="entry name" value="ACTIN-RELATED PROTEIN 2/3 COMPLEX SUBUNIT 1"/>
    <property type="match status" value="1"/>
</dbReference>
<evidence type="ECO:0000256" key="7">
    <source>
        <dbReference type="ARBA" id="ARBA00023212"/>
    </source>
</evidence>
<dbReference type="Gene3D" id="2.130.10.10">
    <property type="entry name" value="YVTN repeat-like/Quinoprotein amine dehydrogenase"/>
    <property type="match status" value="2"/>
</dbReference>
<dbReference type="PANTHER" id="PTHR10709:SF2">
    <property type="entry name" value="ACTIN-RELATED PROTEIN 2_3 COMPLEX SUBUNIT"/>
    <property type="match status" value="1"/>
</dbReference>
<feature type="repeat" description="WD" evidence="10">
    <location>
        <begin position="214"/>
        <end position="245"/>
    </location>
</feature>
<keyword evidence="11" id="KW-1185">Reference proteome</keyword>
<dbReference type="WBParaSite" id="nRc.2.0.1.t22589-RA">
    <property type="protein sequence ID" value="nRc.2.0.1.t22589-RA"/>
    <property type="gene ID" value="nRc.2.0.1.g22589"/>
</dbReference>
<protein>
    <recommendedName>
        <fullName evidence="8">Arp2/3 complex 41 kDa subunit</fullName>
    </recommendedName>
    <alternativeName>
        <fullName evidence="9">p41-ARC</fullName>
    </alternativeName>
</protein>
<evidence type="ECO:0000256" key="8">
    <source>
        <dbReference type="ARBA" id="ARBA00041244"/>
    </source>
</evidence>
<evidence type="ECO:0000313" key="11">
    <source>
        <dbReference type="Proteomes" id="UP000887565"/>
    </source>
</evidence>
<dbReference type="SUPFAM" id="SSF50978">
    <property type="entry name" value="WD40 repeat-like"/>
    <property type="match status" value="1"/>
</dbReference>
<evidence type="ECO:0000256" key="9">
    <source>
        <dbReference type="ARBA" id="ARBA00041789"/>
    </source>
</evidence>
<keyword evidence="7" id="KW-0206">Cytoskeleton</keyword>
<dbReference type="PROSITE" id="PS50294">
    <property type="entry name" value="WD_REPEATS_REGION"/>
    <property type="match status" value="1"/>
</dbReference>